<dbReference type="InterPro" id="IPR029016">
    <property type="entry name" value="GAF-like_dom_sf"/>
</dbReference>
<feature type="modified residue" description="4-aspartylphosphate" evidence="6">
    <location>
        <position position="1217"/>
    </location>
</feature>
<dbReference type="Proteomes" id="UP000198870">
    <property type="component" value="Unassembled WGS sequence"/>
</dbReference>
<dbReference type="RefSeq" id="WP_092209208.1">
    <property type="nucleotide sequence ID" value="NZ_FMUX01000003.1"/>
</dbReference>
<dbReference type="Gene3D" id="3.40.50.2300">
    <property type="match status" value="2"/>
</dbReference>
<dbReference type="PROSITE" id="PS50110">
    <property type="entry name" value="RESPONSE_REGULATORY"/>
    <property type="match status" value="2"/>
</dbReference>
<reference evidence="10 11" key="1">
    <citation type="submission" date="2016-10" db="EMBL/GenBank/DDBJ databases">
        <authorList>
            <person name="de Groot N.N."/>
        </authorList>
    </citation>
    <scope>NUCLEOTIDE SEQUENCE [LARGE SCALE GENOMIC DNA]</scope>
    <source>
        <strain evidence="10 11">AA1</strain>
    </source>
</reference>
<dbReference type="SUPFAM" id="SSF47384">
    <property type="entry name" value="Homodimeric domain of signal transducing histidine kinase"/>
    <property type="match status" value="1"/>
</dbReference>
<dbReference type="InterPro" id="IPR036890">
    <property type="entry name" value="HATPase_C_sf"/>
</dbReference>
<dbReference type="InterPro" id="IPR000700">
    <property type="entry name" value="PAS-assoc_C"/>
</dbReference>
<gene>
    <name evidence="10" type="ORF">SAMN05216233_103101</name>
</gene>
<keyword evidence="4" id="KW-0808">Transferase</keyword>
<evidence type="ECO:0000259" key="9">
    <source>
        <dbReference type="PROSITE" id="PS50113"/>
    </source>
</evidence>
<dbReference type="InterPro" id="IPR035965">
    <property type="entry name" value="PAS-like_dom_sf"/>
</dbReference>
<dbReference type="NCBIfam" id="TIGR00229">
    <property type="entry name" value="sensory_box"/>
    <property type="match status" value="1"/>
</dbReference>
<dbReference type="InterPro" id="IPR036097">
    <property type="entry name" value="HisK_dim/P_sf"/>
</dbReference>
<dbReference type="InterPro" id="IPR011006">
    <property type="entry name" value="CheY-like_superfamily"/>
</dbReference>
<dbReference type="SMART" id="SM00388">
    <property type="entry name" value="HisKA"/>
    <property type="match status" value="1"/>
</dbReference>
<evidence type="ECO:0000256" key="1">
    <source>
        <dbReference type="ARBA" id="ARBA00000085"/>
    </source>
</evidence>
<dbReference type="Gene3D" id="1.10.287.130">
    <property type="match status" value="1"/>
</dbReference>
<dbReference type="Gene3D" id="3.30.450.40">
    <property type="match status" value="2"/>
</dbReference>
<dbReference type="InterPro" id="IPR000014">
    <property type="entry name" value="PAS"/>
</dbReference>
<dbReference type="OrthoDB" id="9806821at2"/>
<evidence type="ECO:0000256" key="3">
    <source>
        <dbReference type="ARBA" id="ARBA00022553"/>
    </source>
</evidence>
<dbReference type="Pfam" id="PF00512">
    <property type="entry name" value="HisKA"/>
    <property type="match status" value="1"/>
</dbReference>
<dbReference type="InterPro" id="IPR003018">
    <property type="entry name" value="GAF"/>
</dbReference>
<dbReference type="Pfam" id="PF00072">
    <property type="entry name" value="Response_reg"/>
    <property type="match status" value="2"/>
</dbReference>
<dbReference type="SMART" id="SM00086">
    <property type="entry name" value="PAC"/>
    <property type="match status" value="2"/>
</dbReference>
<dbReference type="CDD" id="cd00082">
    <property type="entry name" value="HisKA"/>
    <property type="match status" value="1"/>
</dbReference>
<feature type="domain" description="Histidine kinase" evidence="7">
    <location>
        <begin position="922"/>
        <end position="1144"/>
    </location>
</feature>
<dbReference type="InterPro" id="IPR001610">
    <property type="entry name" value="PAC"/>
</dbReference>
<dbReference type="Pfam" id="PF01590">
    <property type="entry name" value="GAF"/>
    <property type="match status" value="1"/>
</dbReference>
<dbReference type="SMART" id="SM00065">
    <property type="entry name" value="GAF"/>
    <property type="match status" value="1"/>
</dbReference>
<keyword evidence="3 6" id="KW-0597">Phosphoprotein</keyword>
<dbReference type="EMBL" id="FMUX01000003">
    <property type="protein sequence ID" value="SCY03557.1"/>
    <property type="molecule type" value="Genomic_DNA"/>
</dbReference>
<dbReference type="PROSITE" id="PS50109">
    <property type="entry name" value="HIS_KIN"/>
    <property type="match status" value="1"/>
</dbReference>
<dbReference type="InterPro" id="IPR003661">
    <property type="entry name" value="HisK_dim/P_dom"/>
</dbReference>
<protein>
    <recommendedName>
        <fullName evidence="2">histidine kinase</fullName>
        <ecNumber evidence="2">2.7.13.3</ecNumber>
    </recommendedName>
</protein>
<dbReference type="InterPro" id="IPR003594">
    <property type="entry name" value="HATPase_dom"/>
</dbReference>
<feature type="domain" description="Response regulatory" evidence="8">
    <location>
        <begin position="1166"/>
        <end position="1282"/>
    </location>
</feature>
<evidence type="ECO:0000259" key="8">
    <source>
        <dbReference type="PROSITE" id="PS50110"/>
    </source>
</evidence>
<dbReference type="InterPro" id="IPR004358">
    <property type="entry name" value="Sig_transdc_His_kin-like_C"/>
</dbReference>
<feature type="modified residue" description="4-aspartylphosphate" evidence="6">
    <location>
        <position position="72"/>
    </location>
</feature>
<dbReference type="Pfam" id="PF02518">
    <property type="entry name" value="HATPase_c"/>
    <property type="match status" value="1"/>
</dbReference>
<name>A0A1G5CMM8_9BACT</name>
<evidence type="ECO:0000313" key="10">
    <source>
        <dbReference type="EMBL" id="SCY03557.1"/>
    </source>
</evidence>
<evidence type="ECO:0000256" key="4">
    <source>
        <dbReference type="ARBA" id="ARBA00022679"/>
    </source>
</evidence>
<dbReference type="CDD" id="cd00130">
    <property type="entry name" value="PAS"/>
    <property type="match status" value="1"/>
</dbReference>
<dbReference type="Gene3D" id="3.30.450.20">
    <property type="entry name" value="PAS domain"/>
    <property type="match status" value="2"/>
</dbReference>
<dbReference type="SUPFAM" id="SSF55781">
    <property type="entry name" value="GAF domain-like"/>
    <property type="match status" value="2"/>
</dbReference>
<feature type="domain" description="PAC" evidence="9">
    <location>
        <begin position="858"/>
        <end position="909"/>
    </location>
</feature>
<accession>A0A1G5CMM8</accession>
<keyword evidence="11" id="KW-1185">Reference proteome</keyword>
<feature type="domain" description="PAC" evidence="9">
    <location>
        <begin position="403"/>
        <end position="455"/>
    </location>
</feature>
<feature type="domain" description="Response regulatory" evidence="8">
    <location>
        <begin position="23"/>
        <end position="140"/>
    </location>
</feature>
<dbReference type="PANTHER" id="PTHR43547">
    <property type="entry name" value="TWO-COMPONENT HISTIDINE KINASE"/>
    <property type="match status" value="1"/>
</dbReference>
<comment type="catalytic activity">
    <reaction evidence="1">
        <text>ATP + protein L-histidine = ADP + protein N-phospho-L-histidine.</text>
        <dbReference type="EC" id="2.7.13.3"/>
    </reaction>
</comment>
<evidence type="ECO:0000256" key="2">
    <source>
        <dbReference type="ARBA" id="ARBA00012438"/>
    </source>
</evidence>
<dbReference type="SMART" id="SM00387">
    <property type="entry name" value="HATPase_c"/>
    <property type="match status" value="1"/>
</dbReference>
<evidence type="ECO:0000256" key="6">
    <source>
        <dbReference type="PROSITE-ProRule" id="PRU00169"/>
    </source>
</evidence>
<evidence type="ECO:0000313" key="11">
    <source>
        <dbReference type="Proteomes" id="UP000198870"/>
    </source>
</evidence>
<dbReference type="EC" id="2.7.13.3" evidence="2"/>
<proteinExistence type="predicted"/>
<dbReference type="STRING" id="419481.SAMN05216233_103101"/>
<dbReference type="PANTHER" id="PTHR43547:SF2">
    <property type="entry name" value="HYBRID SIGNAL TRANSDUCTION HISTIDINE KINASE C"/>
    <property type="match status" value="1"/>
</dbReference>
<dbReference type="InterPro" id="IPR001789">
    <property type="entry name" value="Sig_transdc_resp-reg_receiver"/>
</dbReference>
<dbReference type="SUPFAM" id="SSF55785">
    <property type="entry name" value="PYP-like sensor domain (PAS domain)"/>
    <property type="match status" value="2"/>
</dbReference>
<keyword evidence="5" id="KW-0418">Kinase</keyword>
<dbReference type="SMART" id="SM00448">
    <property type="entry name" value="REC"/>
    <property type="match status" value="2"/>
</dbReference>
<dbReference type="PRINTS" id="PR00344">
    <property type="entry name" value="BCTRLSENSOR"/>
</dbReference>
<evidence type="ECO:0000256" key="5">
    <source>
        <dbReference type="ARBA" id="ARBA00022777"/>
    </source>
</evidence>
<organism evidence="10 11">
    <name type="scientific">Desulfoluna spongiiphila</name>
    <dbReference type="NCBI Taxonomy" id="419481"/>
    <lineage>
        <taxon>Bacteria</taxon>
        <taxon>Pseudomonadati</taxon>
        <taxon>Thermodesulfobacteriota</taxon>
        <taxon>Desulfobacteria</taxon>
        <taxon>Desulfobacterales</taxon>
        <taxon>Desulfolunaceae</taxon>
        <taxon>Desulfoluna</taxon>
    </lineage>
</organism>
<dbReference type="GO" id="GO:0000155">
    <property type="term" value="F:phosphorelay sensor kinase activity"/>
    <property type="evidence" value="ECO:0007669"/>
    <property type="project" value="InterPro"/>
</dbReference>
<dbReference type="SUPFAM" id="SSF52172">
    <property type="entry name" value="CheY-like"/>
    <property type="match status" value="2"/>
</dbReference>
<dbReference type="PROSITE" id="PS50113">
    <property type="entry name" value="PAC"/>
    <property type="match status" value="2"/>
</dbReference>
<sequence length="1284" mass="142083">MTHITDTHDATLSGLRASAHKQKILIVDDRQENLYALRKTLACLDVEIIEATSGNKALVATLDNDFAVAILDVKMPGMDGYELAEILRGEERTRVLPIIFNTASTADEHQAFKGYEAGCIDYIVKPFAPAILIGKVRILLELDTHRRQLEEMVEARTLQLSHLNSVLQGIRHVNQLIVREKKPARLIRNACQKFIQTRGFHFAFITLLDASGKLETAAETGLGNAFSPFLDQLKSGSLARCYEKALSQPAPILTRLPHADCSDCPLAKKNHNHAAITIRLEHAGRVYGLMTLAMPRQLASDLEELSLLEEAGGDIAFALHTIEKELRLRMVLDNMRDVIWLMDMNLTPIWISTRHTRGYTGEEVKGLPLSKQMTPDSYRRVMEAYNTTITPQNLADPHRKLAITMEIEFTRKDGSATWASATFAVVRSDGGTPIGIVGSSHDIGKLKESETALMMKTRALTERVKELHCLYEVSRLVADSTAPVTEVLQEVASLIPTGWFYPELTCARITCHRQRFTSKGFRETPWTLAADILISGERVGRVEVFLLKACPVRDEGPFLKEERELIDNLARRVGTMLEARRARSRDRLARDVLELLNRKERSPELLGDILSIIRHGTNLEAMGIRLRDGDEGPYGHTTGFPSNFVQAETLLCRRDARGNPMRDDKGVALLDGMCGRVLSGRIDPAAPWFTRGGSFWTNSTETWGQSVPSAMAEACPRNLCSTLGFQSVALIPLKADQQILGLLHLGDSRPRCFNREMIHFFEGLGTSIGIALAKNRVEEALRESETLLNEVGAMAKVGGWELDLSTRTMRWTRETYRIHELPEGKPVTLSEALSFYDNASRPTLEKALASCRENATPFDLELHVTSTGGRPLQVRVTGRAVSPAGTVEKLTGTFQDITKHKKLEEQLHQAMKMEAIGRLAGGVAHDFNNALTPILAVSGLLLSDLSPHEPMHEDIREIQEAAERCARLTRQLLAFGRRQPMRLTCLNLNTVVTRMEKMLSRVIGEDIELVKCLDPALGNTRADEGKIEQIIANLAVNARDAMPNGGRLTIETRNVTVGDDATTGLAGKTGPLVMLALSDTGEGMDEETRSHIFDPFFTTKENGKGTGLGLSTVYGIVKQSRGNIWVHSEPGKGTCFKVYLPRVDEESVSCRVPPPEPPVPTRGTETILLVEDEASVRRTERRILAGKGYTVLEAESGEEAIKRYHAHKGPIHILVTDVIMPGMSGKEVADRLVAAAPDLKVLYVSGYTDNAISRRGVLDHGTFFIQKPFTSEALAAKVRKVLNS</sequence>
<evidence type="ECO:0000259" key="7">
    <source>
        <dbReference type="PROSITE" id="PS50109"/>
    </source>
</evidence>
<dbReference type="Gene3D" id="3.30.565.10">
    <property type="entry name" value="Histidine kinase-like ATPase, C-terminal domain"/>
    <property type="match status" value="1"/>
</dbReference>
<dbReference type="Pfam" id="PF13426">
    <property type="entry name" value="PAS_9"/>
    <property type="match status" value="1"/>
</dbReference>
<dbReference type="SUPFAM" id="SSF55874">
    <property type="entry name" value="ATPase domain of HSP90 chaperone/DNA topoisomerase II/histidine kinase"/>
    <property type="match status" value="1"/>
</dbReference>
<dbReference type="InterPro" id="IPR005467">
    <property type="entry name" value="His_kinase_dom"/>
</dbReference>